<comment type="caution">
    <text evidence="2">The sequence shown here is derived from an EMBL/GenBank/DDBJ whole genome shotgun (WGS) entry which is preliminary data.</text>
</comment>
<dbReference type="EMBL" id="BPLR01018715">
    <property type="protein sequence ID" value="GIZ01739.1"/>
    <property type="molecule type" value="Genomic_DNA"/>
</dbReference>
<name>A0AAV4Y5I0_CAEEX</name>
<keyword evidence="3" id="KW-1185">Reference proteome</keyword>
<dbReference type="AlphaFoldDB" id="A0AAV4Y5I0"/>
<evidence type="ECO:0000313" key="2">
    <source>
        <dbReference type="EMBL" id="GIZ01739.1"/>
    </source>
</evidence>
<accession>A0AAV4Y5I0</accession>
<keyword evidence="1" id="KW-0812">Transmembrane</keyword>
<gene>
    <name evidence="2" type="ORF">CEXT_391131</name>
</gene>
<proteinExistence type="predicted"/>
<keyword evidence="1" id="KW-0472">Membrane</keyword>
<sequence length="201" mass="22997">MKHNVKENISSSFHKSISEIVKKSEKDLLKRTCSGLSFFEDFRSTPTRSKLTVSSADSCLCHPMAKRLPNLRTQQCMPRIKISYCLETFVKGLKSAFLILQLRLWINVIVLFLNSAISLFRLLFEKILRPNSDFHTEGPRLPKDCPSAYFYAGIKPGCLVCTAFEPRRSFRPRPPRDSRDSLFMIESAWGSQVTATSRVDK</sequence>
<dbReference type="Proteomes" id="UP001054945">
    <property type="component" value="Unassembled WGS sequence"/>
</dbReference>
<protein>
    <submittedName>
        <fullName evidence="2">Uncharacterized protein</fullName>
    </submittedName>
</protein>
<keyword evidence="1" id="KW-1133">Transmembrane helix</keyword>
<evidence type="ECO:0000313" key="3">
    <source>
        <dbReference type="Proteomes" id="UP001054945"/>
    </source>
</evidence>
<feature type="transmembrane region" description="Helical" evidence="1">
    <location>
        <begin position="104"/>
        <end position="124"/>
    </location>
</feature>
<evidence type="ECO:0000256" key="1">
    <source>
        <dbReference type="SAM" id="Phobius"/>
    </source>
</evidence>
<reference evidence="2 3" key="1">
    <citation type="submission" date="2021-06" db="EMBL/GenBank/DDBJ databases">
        <title>Caerostris extrusa draft genome.</title>
        <authorList>
            <person name="Kono N."/>
            <person name="Arakawa K."/>
        </authorList>
    </citation>
    <scope>NUCLEOTIDE SEQUENCE [LARGE SCALE GENOMIC DNA]</scope>
</reference>
<organism evidence="2 3">
    <name type="scientific">Caerostris extrusa</name>
    <name type="common">Bark spider</name>
    <name type="synonym">Caerostris bankana</name>
    <dbReference type="NCBI Taxonomy" id="172846"/>
    <lineage>
        <taxon>Eukaryota</taxon>
        <taxon>Metazoa</taxon>
        <taxon>Ecdysozoa</taxon>
        <taxon>Arthropoda</taxon>
        <taxon>Chelicerata</taxon>
        <taxon>Arachnida</taxon>
        <taxon>Araneae</taxon>
        <taxon>Araneomorphae</taxon>
        <taxon>Entelegynae</taxon>
        <taxon>Araneoidea</taxon>
        <taxon>Araneidae</taxon>
        <taxon>Caerostris</taxon>
    </lineage>
</organism>